<sequence>MRRNAPLPRSRVNSPDRPSLKRVLTVLAATLMASSVVIVATPASAQGNDSRELAAQVDRIVARRADLGEKISVLEERANLAKAELVDIEARSKVTEADVSSAEKSMKDAQGQVKRYAVRAFTGGLGTGNASAQDNPTDAIRSRTLLATAQGNREQAVEEVRAARSDLSSKQELLDETAVAKATARERIESSRAEMKTVEGELAASEAQVKGDLAEALEREERQRFEAERAEAERRQAEAEAQAQAESQAEADAQVQAQAETAAGAGETAAGESAETEDGESAASSSGDGSGSAADTSPAPTPTAKAKAKPKAGSAAKASPTSKSSAPKRAGAARAVAPAPKPTAAPTTRAPRPTTTRPTAPPPTTPRPVAPPPPPPPPPPPSSSGQRAVQAALSMRGTPYRWGGQSPGGFDCSGLVLWAYAQAGRGGLPHSSRMQVAMGRRISVGELVPGDLVAYGSPVHHIGIYIGGGQYVHAPRTGDVVKVASIYRFNGTPIAVRI</sequence>
<feature type="coiled-coil region" evidence="5">
    <location>
        <begin position="64"/>
        <end position="91"/>
    </location>
</feature>
<dbReference type="GO" id="GO:0006508">
    <property type="term" value="P:proteolysis"/>
    <property type="evidence" value="ECO:0007669"/>
    <property type="project" value="UniProtKB-KW"/>
</dbReference>
<dbReference type="PROSITE" id="PS51935">
    <property type="entry name" value="NLPC_P60"/>
    <property type="match status" value="1"/>
</dbReference>
<evidence type="ECO:0000259" key="7">
    <source>
        <dbReference type="PROSITE" id="PS51935"/>
    </source>
</evidence>
<evidence type="ECO:0000256" key="4">
    <source>
        <dbReference type="ARBA" id="ARBA00022807"/>
    </source>
</evidence>
<dbReference type="SUPFAM" id="SSF54001">
    <property type="entry name" value="Cysteine proteinases"/>
    <property type="match status" value="1"/>
</dbReference>
<protein>
    <submittedName>
        <fullName evidence="8">C40 family peptidase</fullName>
    </submittedName>
</protein>
<feature type="region of interest" description="Disordered" evidence="6">
    <location>
        <begin position="206"/>
        <end position="391"/>
    </location>
</feature>
<dbReference type="Proteomes" id="UP000727993">
    <property type="component" value="Unassembled WGS sequence"/>
</dbReference>
<proteinExistence type="inferred from homology"/>
<keyword evidence="5" id="KW-0175">Coiled coil</keyword>
<feature type="compositionally biased region" description="Basic and acidic residues" evidence="6">
    <location>
        <begin position="212"/>
        <end position="238"/>
    </location>
</feature>
<dbReference type="InterPro" id="IPR000064">
    <property type="entry name" value="NLP_P60_dom"/>
</dbReference>
<dbReference type="EMBL" id="JADJZA010000007">
    <property type="protein sequence ID" value="MBK9297375.1"/>
    <property type="molecule type" value="Genomic_DNA"/>
</dbReference>
<dbReference type="PANTHER" id="PTHR47359:SF3">
    <property type="entry name" value="NLP_P60 DOMAIN-CONTAINING PROTEIN-RELATED"/>
    <property type="match status" value="1"/>
</dbReference>
<dbReference type="Gene3D" id="3.90.1720.10">
    <property type="entry name" value="endopeptidase domain like (from Nostoc punctiforme)"/>
    <property type="match status" value="1"/>
</dbReference>
<dbReference type="AlphaFoldDB" id="A0A936TG63"/>
<evidence type="ECO:0000256" key="2">
    <source>
        <dbReference type="ARBA" id="ARBA00022670"/>
    </source>
</evidence>
<dbReference type="InterPro" id="IPR051794">
    <property type="entry name" value="PG_Endopeptidase_C40"/>
</dbReference>
<organism evidence="8 9">
    <name type="scientific">Candidatus Neomicrothrix subdominans</name>
    <dbReference type="NCBI Taxonomy" id="2954438"/>
    <lineage>
        <taxon>Bacteria</taxon>
        <taxon>Bacillati</taxon>
        <taxon>Actinomycetota</taxon>
        <taxon>Acidimicrobiia</taxon>
        <taxon>Acidimicrobiales</taxon>
        <taxon>Microthrixaceae</taxon>
        <taxon>Candidatus Neomicrothrix</taxon>
    </lineage>
</organism>
<evidence type="ECO:0000256" key="5">
    <source>
        <dbReference type="SAM" id="Coils"/>
    </source>
</evidence>
<accession>A0A936TG63</accession>
<keyword evidence="2" id="KW-0645">Protease</keyword>
<dbReference type="Pfam" id="PF00877">
    <property type="entry name" value="NLPC_P60"/>
    <property type="match status" value="1"/>
</dbReference>
<keyword evidence="3" id="KW-0378">Hydrolase</keyword>
<feature type="compositionally biased region" description="Low complexity" evidence="6">
    <location>
        <begin position="239"/>
        <end position="273"/>
    </location>
</feature>
<evidence type="ECO:0000313" key="8">
    <source>
        <dbReference type="EMBL" id="MBK9297375.1"/>
    </source>
</evidence>
<evidence type="ECO:0000256" key="3">
    <source>
        <dbReference type="ARBA" id="ARBA00022801"/>
    </source>
</evidence>
<evidence type="ECO:0000256" key="1">
    <source>
        <dbReference type="ARBA" id="ARBA00007074"/>
    </source>
</evidence>
<evidence type="ECO:0000256" key="6">
    <source>
        <dbReference type="SAM" id="MobiDB-lite"/>
    </source>
</evidence>
<feature type="domain" description="NlpC/P60" evidence="7">
    <location>
        <begin position="382"/>
        <end position="498"/>
    </location>
</feature>
<dbReference type="PANTHER" id="PTHR47359">
    <property type="entry name" value="PEPTIDOGLYCAN DL-ENDOPEPTIDASE CWLO"/>
    <property type="match status" value="1"/>
</dbReference>
<feature type="compositionally biased region" description="Low complexity" evidence="6">
    <location>
        <begin position="281"/>
        <end position="358"/>
    </location>
</feature>
<comment type="similarity">
    <text evidence="1">Belongs to the peptidase C40 family.</text>
</comment>
<evidence type="ECO:0000313" key="9">
    <source>
        <dbReference type="Proteomes" id="UP000727993"/>
    </source>
</evidence>
<comment type="caution">
    <text evidence="8">The sequence shown here is derived from an EMBL/GenBank/DDBJ whole genome shotgun (WGS) entry which is preliminary data.</text>
</comment>
<dbReference type="InterPro" id="IPR038765">
    <property type="entry name" value="Papain-like_cys_pep_sf"/>
</dbReference>
<reference evidence="8 9" key="1">
    <citation type="submission" date="2020-10" db="EMBL/GenBank/DDBJ databases">
        <title>Connecting structure to function with the recovery of over 1000 high-quality activated sludge metagenome-assembled genomes encoding full-length rRNA genes using long-read sequencing.</title>
        <authorList>
            <person name="Singleton C.M."/>
            <person name="Petriglieri F."/>
            <person name="Kristensen J.M."/>
            <person name="Kirkegaard R.H."/>
            <person name="Michaelsen T.Y."/>
            <person name="Andersen M.H."/>
            <person name="Karst S.M."/>
            <person name="Dueholm M.S."/>
            <person name="Nielsen P.H."/>
            <person name="Albertsen M."/>
        </authorList>
    </citation>
    <scope>NUCLEOTIDE SEQUENCE [LARGE SCALE GENOMIC DNA]</scope>
    <source>
        <strain evidence="8">Lyne_18-Q3-R50-59_MAXAC.006</strain>
    </source>
</reference>
<feature type="compositionally biased region" description="Pro residues" evidence="6">
    <location>
        <begin position="359"/>
        <end position="382"/>
    </location>
</feature>
<keyword evidence="4" id="KW-0788">Thiol protease</keyword>
<dbReference type="GO" id="GO:0008234">
    <property type="term" value="F:cysteine-type peptidase activity"/>
    <property type="evidence" value="ECO:0007669"/>
    <property type="project" value="UniProtKB-KW"/>
</dbReference>
<name>A0A936TG63_9ACTN</name>
<gene>
    <name evidence="8" type="ORF">IPN02_11200</name>
</gene>